<dbReference type="SUPFAM" id="SSF48371">
    <property type="entry name" value="ARM repeat"/>
    <property type="match status" value="1"/>
</dbReference>
<dbReference type="OrthoDB" id="409644at2759"/>
<evidence type="ECO:0008006" key="4">
    <source>
        <dbReference type="Google" id="ProtNLM"/>
    </source>
</evidence>
<dbReference type="PANTHER" id="PTHR15599">
    <property type="entry name" value="RTDR1"/>
    <property type="match status" value="1"/>
</dbReference>
<evidence type="ECO:0000313" key="3">
    <source>
        <dbReference type="Proteomes" id="UP000660262"/>
    </source>
</evidence>
<keyword evidence="3" id="KW-1185">Reference proteome</keyword>
<evidence type="ECO:0000256" key="1">
    <source>
        <dbReference type="PROSITE-ProRule" id="PRU00259"/>
    </source>
</evidence>
<dbReference type="AlphaFoldDB" id="A0A830H6Z8"/>
<accession>A0A830H6Z8</accession>
<dbReference type="EMBL" id="BNJQ01000004">
    <property type="protein sequence ID" value="GHP03006.1"/>
    <property type="molecule type" value="Genomic_DNA"/>
</dbReference>
<feature type="repeat" description="ARM" evidence="1">
    <location>
        <begin position="228"/>
        <end position="256"/>
    </location>
</feature>
<dbReference type="InterPro" id="IPR042856">
    <property type="entry name" value="RSP14"/>
</dbReference>
<evidence type="ECO:0000313" key="2">
    <source>
        <dbReference type="EMBL" id="GHP03006.1"/>
    </source>
</evidence>
<sequence length="348" mass="36895">MAPRSNNNNVSFREVRDFLTAHPGALADDRTALMRVVDGFCKANDDPSTSENFANGLTDRWEEIIRLLRNPLIDEDDPVLLLTLRAVKILSRKHENRITFGDNGVAAVCRVLKKGYVNPRVAGEGANVVLNVCYERANVDMVIRAGGVPPLVKALGATDRDLVANASGAIQSVCFQETGRAAVRETGAISLLVNLLDNPTQKVHTRAVGALHNLSSDAEAIRTIRKQGGIPKLVKLLESTAPGVCGSAAGALQNVSREVASRGEIKDLGAVPLLAELLPGADLQAQVCAAGALLNILGPEMGENVSHPARKGFGKVLSCTIALAAVYDGLFDSEENPPMNGCVLPSQE</sequence>
<dbReference type="PANTHER" id="PTHR15599:SF3">
    <property type="entry name" value="ARMADILLO REPEAT-CONTAINING DOMAIN-CONTAINING PROTEIN"/>
    <property type="match status" value="1"/>
</dbReference>
<dbReference type="Gene3D" id="1.25.10.10">
    <property type="entry name" value="Leucine-rich Repeat Variant"/>
    <property type="match status" value="1"/>
</dbReference>
<comment type="caution">
    <text evidence="2">The sequence shown here is derived from an EMBL/GenBank/DDBJ whole genome shotgun (WGS) entry which is preliminary data.</text>
</comment>
<name>A0A830H6Z8_9CHLO</name>
<dbReference type="InterPro" id="IPR000225">
    <property type="entry name" value="Armadillo"/>
</dbReference>
<dbReference type="Pfam" id="PF00514">
    <property type="entry name" value="Arm"/>
    <property type="match status" value="3"/>
</dbReference>
<feature type="repeat" description="ARM" evidence="1">
    <location>
        <begin position="187"/>
        <end position="229"/>
    </location>
</feature>
<proteinExistence type="predicted"/>
<dbReference type="InterPro" id="IPR011989">
    <property type="entry name" value="ARM-like"/>
</dbReference>
<organism evidence="2 3">
    <name type="scientific">Pycnococcus provasolii</name>
    <dbReference type="NCBI Taxonomy" id="41880"/>
    <lineage>
        <taxon>Eukaryota</taxon>
        <taxon>Viridiplantae</taxon>
        <taxon>Chlorophyta</taxon>
        <taxon>Pseudoscourfieldiophyceae</taxon>
        <taxon>Pseudoscourfieldiales</taxon>
        <taxon>Pycnococcaceae</taxon>
        <taxon>Pycnococcus</taxon>
    </lineage>
</organism>
<reference evidence="2" key="1">
    <citation type="submission" date="2020-10" db="EMBL/GenBank/DDBJ databases">
        <title>Unveiling of a novel bifunctional photoreceptor, Dualchrome1, isolated from a cosmopolitan green alga.</title>
        <authorList>
            <person name="Suzuki S."/>
            <person name="Kawachi M."/>
        </authorList>
    </citation>
    <scope>NUCLEOTIDE SEQUENCE</scope>
    <source>
        <strain evidence="2">NIES 2893</strain>
    </source>
</reference>
<gene>
    <name evidence="2" type="ORF">PPROV_000176100</name>
</gene>
<protein>
    <recommendedName>
        <fullName evidence="4">Armadillo repeat-containing domain-containing protein</fullName>
    </recommendedName>
</protein>
<feature type="repeat" description="ARM" evidence="1">
    <location>
        <begin position="146"/>
        <end position="188"/>
    </location>
</feature>
<dbReference type="InterPro" id="IPR016024">
    <property type="entry name" value="ARM-type_fold"/>
</dbReference>
<dbReference type="PROSITE" id="PS50176">
    <property type="entry name" value="ARM_REPEAT"/>
    <property type="match status" value="3"/>
</dbReference>
<dbReference type="SMART" id="SM00185">
    <property type="entry name" value="ARM"/>
    <property type="match status" value="5"/>
</dbReference>
<dbReference type="Proteomes" id="UP000660262">
    <property type="component" value="Unassembled WGS sequence"/>
</dbReference>